<evidence type="ECO:0000313" key="3">
    <source>
        <dbReference type="WBParaSite" id="HPBE_0000595801-mRNA-1"/>
    </source>
</evidence>
<evidence type="ECO:0000313" key="2">
    <source>
        <dbReference type="Proteomes" id="UP000050761"/>
    </source>
</evidence>
<reference evidence="3" key="2">
    <citation type="submission" date="2019-09" db="UniProtKB">
        <authorList>
            <consortium name="WormBaseParasite"/>
        </authorList>
    </citation>
    <scope>IDENTIFICATION</scope>
</reference>
<gene>
    <name evidence="1" type="ORF">HPBE_LOCUS5959</name>
</gene>
<dbReference type="Proteomes" id="UP000050761">
    <property type="component" value="Unassembled WGS sequence"/>
</dbReference>
<accession>A0A3P8B3D8</accession>
<reference evidence="1 2" key="1">
    <citation type="submission" date="2018-11" db="EMBL/GenBank/DDBJ databases">
        <authorList>
            <consortium name="Pathogen Informatics"/>
        </authorList>
    </citation>
    <scope>NUCLEOTIDE SEQUENCE [LARGE SCALE GENOMIC DNA]</scope>
</reference>
<name>A0A183FGX0_HELPZ</name>
<evidence type="ECO:0000313" key="1">
    <source>
        <dbReference type="EMBL" id="VDO66392.1"/>
    </source>
</evidence>
<proteinExistence type="predicted"/>
<sequence length="91" mass="10223">MISSSIVSAEAEELRTIDCSRNSEAPKCVGRPAFSWDTEQRFRVNWVTKDDEGGSVDCWRLTRADDSGTREELRKTKSSCNGSAHIILRTD</sequence>
<accession>A0A183FGX0</accession>
<organism evidence="2 3">
    <name type="scientific">Heligmosomoides polygyrus</name>
    <name type="common">Parasitic roundworm</name>
    <dbReference type="NCBI Taxonomy" id="6339"/>
    <lineage>
        <taxon>Eukaryota</taxon>
        <taxon>Metazoa</taxon>
        <taxon>Ecdysozoa</taxon>
        <taxon>Nematoda</taxon>
        <taxon>Chromadorea</taxon>
        <taxon>Rhabditida</taxon>
        <taxon>Rhabditina</taxon>
        <taxon>Rhabditomorpha</taxon>
        <taxon>Strongyloidea</taxon>
        <taxon>Heligmosomidae</taxon>
        <taxon>Heligmosomoides</taxon>
    </lineage>
</organism>
<protein>
    <submittedName>
        <fullName evidence="3">Fibronectin type-III domain-containing protein</fullName>
    </submittedName>
</protein>
<dbReference type="EMBL" id="UZAH01025570">
    <property type="protein sequence ID" value="VDO66392.1"/>
    <property type="molecule type" value="Genomic_DNA"/>
</dbReference>
<keyword evidence="2" id="KW-1185">Reference proteome</keyword>
<dbReference type="AlphaFoldDB" id="A0A183FGX0"/>
<dbReference type="WBParaSite" id="HPBE_0000595801-mRNA-1">
    <property type="protein sequence ID" value="HPBE_0000595801-mRNA-1"/>
    <property type="gene ID" value="HPBE_0000595801"/>
</dbReference>